<feature type="transmembrane region" description="Helical" evidence="1">
    <location>
        <begin position="367"/>
        <end position="386"/>
    </location>
</feature>
<keyword evidence="1" id="KW-0472">Membrane</keyword>
<protein>
    <recommendedName>
        <fullName evidence="4">Glycosyltransferase RgtA/B/C/D-like domain-containing protein</fullName>
    </recommendedName>
</protein>
<keyword evidence="1" id="KW-1133">Transmembrane helix</keyword>
<keyword evidence="1" id="KW-0812">Transmembrane</keyword>
<feature type="transmembrane region" description="Helical" evidence="1">
    <location>
        <begin position="272"/>
        <end position="289"/>
    </location>
</feature>
<comment type="caution">
    <text evidence="2">The sequence shown here is derived from an EMBL/GenBank/DDBJ whole genome shotgun (WGS) entry which is preliminary data.</text>
</comment>
<gene>
    <name evidence="2" type="ORF">A3B74_03205</name>
</gene>
<dbReference type="AlphaFoldDB" id="A0A1G2APG8"/>
<feature type="transmembrane region" description="Helical" evidence="1">
    <location>
        <begin position="309"/>
        <end position="332"/>
    </location>
</feature>
<proteinExistence type="predicted"/>
<sequence length="566" mass="65885">MFDYFFRSMALCIFSKFSIKEWYFLMALSVILMILFALPYVYASITAPAGTFFSGIHTLTPGDFPVYYSYLTQVNDGVIGMQNVFSGADDARWPFSSLWYLIGLFGKIFGMSPVFTFHVTRLVLIPVFVVVMYAIISYFFSSIVQRKFALLFLIFASGWGFFGSFFVQSYYDRGYFHWPMDLWVPESVTFLTLYHSPHLIVSFLSIVLSVFFMHLALRFQQFRWSVCAGFIAAFLFWFHPFHVLTVFAALGGYVLVRKFVLHSSLVRDGLHCVLFLFLTFPPLIYHWNFLREHPLVQQMSLQNTLPTTVWWLTLLSYGALIPLALTGIVVLVRKRAVSEPWLFVITWAVVHFVVLYAPVLWQRRLTAGFQVPLALLAFTGIVFVWQKFFASWWQRHKVYLYPVPLFIFLFIGIFGLSQAHVLAVDFRYWGNKDDARFYIPSDARSAFDWIRVNTPRDAVFVSDVLNSQLLAAFTGRRVYVAHPVQTREFENRLRLLQTFLSEPQQLSQKYYFLTQVAQAQYLLVTPVLFAQFRTRFNPLPSWLSLVYENASVHVYRVETDSIAPEE</sequence>
<feature type="transmembrane region" description="Helical" evidence="1">
    <location>
        <begin position="244"/>
        <end position="260"/>
    </location>
</feature>
<feature type="transmembrane region" description="Helical" evidence="1">
    <location>
        <begin position="191"/>
        <end position="215"/>
    </location>
</feature>
<evidence type="ECO:0000256" key="1">
    <source>
        <dbReference type="SAM" id="Phobius"/>
    </source>
</evidence>
<reference evidence="2 3" key="1">
    <citation type="journal article" date="2016" name="Nat. Commun.">
        <title>Thousands of microbial genomes shed light on interconnected biogeochemical processes in an aquifer system.</title>
        <authorList>
            <person name="Anantharaman K."/>
            <person name="Brown C.T."/>
            <person name="Hug L.A."/>
            <person name="Sharon I."/>
            <person name="Castelle C.J."/>
            <person name="Probst A.J."/>
            <person name="Thomas B.C."/>
            <person name="Singh A."/>
            <person name="Wilkins M.J."/>
            <person name="Karaoz U."/>
            <person name="Brodie E.L."/>
            <person name="Williams K.H."/>
            <person name="Hubbard S.S."/>
            <person name="Banfield J.F."/>
        </authorList>
    </citation>
    <scope>NUCLEOTIDE SEQUENCE [LARGE SCALE GENOMIC DNA]</scope>
</reference>
<dbReference type="EMBL" id="MHKB01000012">
    <property type="protein sequence ID" value="OGY78771.1"/>
    <property type="molecule type" value="Genomic_DNA"/>
</dbReference>
<evidence type="ECO:0000313" key="3">
    <source>
        <dbReference type="Proteomes" id="UP000177165"/>
    </source>
</evidence>
<dbReference type="STRING" id="1798540.A3B74_03205"/>
<feature type="transmembrane region" description="Helical" evidence="1">
    <location>
        <begin position="398"/>
        <end position="417"/>
    </location>
</feature>
<organism evidence="2 3">
    <name type="scientific">Candidatus Kerfeldbacteria bacterium RIFCSPHIGHO2_02_FULL_42_14</name>
    <dbReference type="NCBI Taxonomy" id="1798540"/>
    <lineage>
        <taxon>Bacteria</taxon>
        <taxon>Candidatus Kerfeldiibacteriota</taxon>
    </lineage>
</organism>
<feature type="transmembrane region" description="Helical" evidence="1">
    <location>
        <begin position="148"/>
        <end position="171"/>
    </location>
</feature>
<dbReference type="Proteomes" id="UP000177165">
    <property type="component" value="Unassembled WGS sequence"/>
</dbReference>
<feature type="transmembrane region" description="Helical" evidence="1">
    <location>
        <begin position="123"/>
        <end position="141"/>
    </location>
</feature>
<evidence type="ECO:0008006" key="4">
    <source>
        <dbReference type="Google" id="ProtNLM"/>
    </source>
</evidence>
<accession>A0A1G2APG8</accession>
<name>A0A1G2APG8_9BACT</name>
<feature type="transmembrane region" description="Helical" evidence="1">
    <location>
        <begin position="341"/>
        <end position="361"/>
    </location>
</feature>
<evidence type="ECO:0000313" key="2">
    <source>
        <dbReference type="EMBL" id="OGY78771.1"/>
    </source>
</evidence>